<gene>
    <name evidence="1" type="ORF">GCM10022214_08510</name>
</gene>
<reference evidence="2" key="1">
    <citation type="journal article" date="2019" name="Int. J. Syst. Evol. Microbiol.">
        <title>The Global Catalogue of Microorganisms (GCM) 10K type strain sequencing project: providing services to taxonomists for standard genome sequencing and annotation.</title>
        <authorList>
            <consortium name="The Broad Institute Genomics Platform"/>
            <consortium name="The Broad Institute Genome Sequencing Center for Infectious Disease"/>
            <person name="Wu L."/>
            <person name="Ma J."/>
        </authorList>
    </citation>
    <scope>NUCLEOTIDE SEQUENCE [LARGE SCALE GENOMIC DNA]</scope>
    <source>
        <strain evidence="2">JCM 16702</strain>
    </source>
</reference>
<dbReference type="RefSeq" id="WP_344940848.1">
    <property type="nucleotide sequence ID" value="NZ_BAAAZG010000001.1"/>
</dbReference>
<keyword evidence="2" id="KW-1185">Reference proteome</keyword>
<accession>A0ABP7V321</accession>
<protein>
    <submittedName>
        <fullName evidence="1">Uncharacterized protein</fullName>
    </submittedName>
</protein>
<sequence length="138" mass="14955">MSVAQAITALEEAFPGWEVRLDGDRWVAERVPSGGVRLGALVVTAVSTPSARELRAALEVFTRTDAEILLRRLAEALRRRGHGGRVRGTTLTICDPHGGERVITCSDGKYRSDGGWPIGSVADLIDRKLINHGLGRSR</sequence>
<name>A0ABP7V321_9ACTN</name>
<dbReference type="EMBL" id="BAAAZG010000001">
    <property type="protein sequence ID" value="GAA4058519.1"/>
    <property type="molecule type" value="Genomic_DNA"/>
</dbReference>
<organism evidence="1 2">
    <name type="scientific">Actinomadura miaoliensis</name>
    <dbReference type="NCBI Taxonomy" id="430685"/>
    <lineage>
        <taxon>Bacteria</taxon>
        <taxon>Bacillati</taxon>
        <taxon>Actinomycetota</taxon>
        <taxon>Actinomycetes</taxon>
        <taxon>Streptosporangiales</taxon>
        <taxon>Thermomonosporaceae</taxon>
        <taxon>Actinomadura</taxon>
    </lineage>
</organism>
<evidence type="ECO:0000313" key="1">
    <source>
        <dbReference type="EMBL" id="GAA4058519.1"/>
    </source>
</evidence>
<comment type="caution">
    <text evidence="1">The sequence shown here is derived from an EMBL/GenBank/DDBJ whole genome shotgun (WGS) entry which is preliminary data.</text>
</comment>
<evidence type="ECO:0000313" key="2">
    <source>
        <dbReference type="Proteomes" id="UP001500683"/>
    </source>
</evidence>
<dbReference type="Proteomes" id="UP001500683">
    <property type="component" value="Unassembled WGS sequence"/>
</dbReference>
<proteinExistence type="predicted"/>